<evidence type="ECO:0000256" key="1">
    <source>
        <dbReference type="SAM" id="MobiDB-lite"/>
    </source>
</evidence>
<gene>
    <name evidence="2" type="ORF">WJX84_001433</name>
</gene>
<dbReference type="SUPFAM" id="SSF51182">
    <property type="entry name" value="RmlC-like cupins"/>
    <property type="match status" value="1"/>
</dbReference>
<dbReference type="InterPro" id="IPR014710">
    <property type="entry name" value="RmlC-like_jellyroll"/>
</dbReference>
<sequence>MSSVCYSISGRVSVQQRQQLRVASQILGQLPAAHRKPTQNRSSFLNRHFSSRVSQRSLIAAASKDEEQSDPENFAYTHLWVSKDGETHIKEATMKGFDLKKFAAEPQFVKQGFKVKNLVFTEMAPGLKNDFHPCPSVQFVVCVGGSWYIKTTDGTTKTMKAGDILFQDNIEDSPADKPPSHFSGVEGDQPCQQVVIQVDRKAEVDNPGSL</sequence>
<protein>
    <recommendedName>
        <fullName evidence="4">Cupin 2 conserved barrel domain-containing protein</fullName>
    </recommendedName>
</protein>
<dbReference type="Proteomes" id="UP001485043">
    <property type="component" value="Unassembled WGS sequence"/>
</dbReference>
<keyword evidence="3" id="KW-1185">Reference proteome</keyword>
<dbReference type="EMBL" id="JALJOV010000015">
    <property type="protein sequence ID" value="KAK9868697.1"/>
    <property type="molecule type" value="Genomic_DNA"/>
</dbReference>
<comment type="caution">
    <text evidence="2">The sequence shown here is derived from an EMBL/GenBank/DDBJ whole genome shotgun (WGS) entry which is preliminary data.</text>
</comment>
<name>A0AAW1TKF8_9CHLO</name>
<dbReference type="Gene3D" id="2.60.120.10">
    <property type="entry name" value="Jelly Rolls"/>
    <property type="match status" value="1"/>
</dbReference>
<accession>A0AAW1TKF8</accession>
<dbReference type="InterPro" id="IPR011051">
    <property type="entry name" value="RmlC_Cupin_sf"/>
</dbReference>
<organism evidence="2 3">
    <name type="scientific">Apatococcus fuscideae</name>
    <dbReference type="NCBI Taxonomy" id="2026836"/>
    <lineage>
        <taxon>Eukaryota</taxon>
        <taxon>Viridiplantae</taxon>
        <taxon>Chlorophyta</taxon>
        <taxon>core chlorophytes</taxon>
        <taxon>Trebouxiophyceae</taxon>
        <taxon>Chlorellales</taxon>
        <taxon>Chlorellaceae</taxon>
        <taxon>Apatococcus</taxon>
    </lineage>
</organism>
<dbReference type="CDD" id="cd07009">
    <property type="entry name" value="cupin_BLL0285-like"/>
    <property type="match status" value="1"/>
</dbReference>
<reference evidence="2 3" key="1">
    <citation type="journal article" date="2024" name="Nat. Commun.">
        <title>Phylogenomics reveals the evolutionary origins of lichenization in chlorophyte algae.</title>
        <authorList>
            <person name="Puginier C."/>
            <person name="Libourel C."/>
            <person name="Otte J."/>
            <person name="Skaloud P."/>
            <person name="Haon M."/>
            <person name="Grisel S."/>
            <person name="Petersen M."/>
            <person name="Berrin J.G."/>
            <person name="Delaux P.M."/>
            <person name="Dal Grande F."/>
            <person name="Keller J."/>
        </authorList>
    </citation>
    <scope>NUCLEOTIDE SEQUENCE [LARGE SCALE GENOMIC DNA]</scope>
    <source>
        <strain evidence="2 3">SAG 2523</strain>
    </source>
</reference>
<evidence type="ECO:0000313" key="2">
    <source>
        <dbReference type="EMBL" id="KAK9868697.1"/>
    </source>
</evidence>
<dbReference type="AlphaFoldDB" id="A0AAW1TKF8"/>
<proteinExistence type="predicted"/>
<evidence type="ECO:0008006" key="4">
    <source>
        <dbReference type="Google" id="ProtNLM"/>
    </source>
</evidence>
<evidence type="ECO:0000313" key="3">
    <source>
        <dbReference type="Proteomes" id="UP001485043"/>
    </source>
</evidence>
<feature type="region of interest" description="Disordered" evidence="1">
    <location>
        <begin position="169"/>
        <end position="189"/>
    </location>
</feature>